<evidence type="ECO:0000313" key="4">
    <source>
        <dbReference type="Proteomes" id="UP000261222"/>
    </source>
</evidence>
<dbReference type="RefSeq" id="WP_117739476.1">
    <property type="nucleotide sequence ID" value="NZ_QSUB01000006.1"/>
</dbReference>
<dbReference type="PANTHER" id="PTHR33375">
    <property type="entry name" value="CHROMOSOME-PARTITIONING PROTEIN PARB-RELATED"/>
    <property type="match status" value="1"/>
</dbReference>
<gene>
    <name evidence="3" type="ORF">DXB81_13605</name>
</gene>
<dbReference type="InterPro" id="IPR036086">
    <property type="entry name" value="ParB/Sulfiredoxin_sf"/>
</dbReference>
<dbReference type="NCBIfam" id="TIGR00180">
    <property type="entry name" value="parB_part"/>
    <property type="match status" value="1"/>
</dbReference>
<evidence type="ECO:0000256" key="1">
    <source>
        <dbReference type="ARBA" id="ARBA00006295"/>
    </source>
</evidence>
<dbReference type="GO" id="GO:0007059">
    <property type="term" value="P:chromosome segregation"/>
    <property type="evidence" value="ECO:0007669"/>
    <property type="project" value="TreeGrafter"/>
</dbReference>
<dbReference type="InterPro" id="IPR003115">
    <property type="entry name" value="ParB_N"/>
</dbReference>
<feature type="domain" description="ParB-like N-terminal" evidence="2">
    <location>
        <begin position="31"/>
        <end position="121"/>
    </location>
</feature>
<organism evidence="3 4">
    <name type="scientific">Blautia obeum</name>
    <dbReference type="NCBI Taxonomy" id="40520"/>
    <lineage>
        <taxon>Bacteria</taxon>
        <taxon>Bacillati</taxon>
        <taxon>Bacillota</taxon>
        <taxon>Clostridia</taxon>
        <taxon>Lachnospirales</taxon>
        <taxon>Lachnospiraceae</taxon>
        <taxon>Blautia</taxon>
    </lineage>
</organism>
<dbReference type="AlphaFoldDB" id="A0A3E5A439"/>
<dbReference type="SUPFAM" id="SSF110849">
    <property type="entry name" value="ParB/Sulfiredoxin"/>
    <property type="match status" value="1"/>
</dbReference>
<dbReference type="Pfam" id="PF02195">
    <property type="entry name" value="ParB_N"/>
    <property type="match status" value="1"/>
</dbReference>
<dbReference type="EMBL" id="QSUB01000006">
    <property type="protein sequence ID" value="RGN03446.1"/>
    <property type="molecule type" value="Genomic_DNA"/>
</dbReference>
<dbReference type="Proteomes" id="UP000261222">
    <property type="component" value="Unassembled WGS sequence"/>
</dbReference>
<dbReference type="Gene3D" id="3.90.1530.30">
    <property type="match status" value="1"/>
</dbReference>
<dbReference type="GO" id="GO:0005694">
    <property type="term" value="C:chromosome"/>
    <property type="evidence" value="ECO:0007669"/>
    <property type="project" value="TreeGrafter"/>
</dbReference>
<dbReference type="SUPFAM" id="SSF109709">
    <property type="entry name" value="KorB DNA-binding domain-like"/>
    <property type="match status" value="1"/>
</dbReference>
<evidence type="ECO:0000259" key="2">
    <source>
        <dbReference type="SMART" id="SM00470"/>
    </source>
</evidence>
<dbReference type="GO" id="GO:0003677">
    <property type="term" value="F:DNA binding"/>
    <property type="evidence" value="ECO:0007669"/>
    <property type="project" value="InterPro"/>
</dbReference>
<dbReference type="Gene3D" id="1.10.10.2830">
    <property type="match status" value="1"/>
</dbReference>
<dbReference type="InterPro" id="IPR004437">
    <property type="entry name" value="ParB/RepB/Spo0J"/>
</dbReference>
<comment type="caution">
    <text evidence="3">The sequence shown here is derived from an EMBL/GenBank/DDBJ whole genome shotgun (WGS) entry which is preliminary data.</text>
</comment>
<dbReference type="SMART" id="SM00470">
    <property type="entry name" value="ParB"/>
    <property type="match status" value="1"/>
</dbReference>
<accession>A0A3E5A439</accession>
<name>A0A3E5A439_9FIRM</name>
<protein>
    <submittedName>
        <fullName evidence="3">ParB/RepB/Spo0J family partition protein</fullName>
    </submittedName>
</protein>
<sequence>MRKPKKEIQLTSYDELLGINEAEQNTLNQIVEVPLNELHPFRNHPFHVNDDEKMAETVESIKNYGILNPALVRPRAEGGYELIAGHRRKRGCELAGKSKMPVLIRNYTDDEAVIVMVDSNIQRENLLPSEKAYAYKMKMDAVKHQGIKEENAVSVDSADLVGQAAGDSGRTVQRYIRLTCLIPELLKLLDEGKINFTVGVSLTYLSEMEQIWVKDCIVSGASSVTGSMATKLKQYSGEGKLTELAVQLILNEKKTETGKVTLTEKKIRKYFPKEYNREQIEQVIYELLDNWKKSQ</sequence>
<proteinExistence type="inferred from homology"/>
<dbReference type="InterPro" id="IPR050336">
    <property type="entry name" value="Chromosome_partition/occlusion"/>
</dbReference>
<dbReference type="CDD" id="cd16407">
    <property type="entry name" value="ParB_N_like"/>
    <property type="match status" value="1"/>
</dbReference>
<comment type="similarity">
    <text evidence="1">Belongs to the ParB family.</text>
</comment>
<evidence type="ECO:0000313" key="3">
    <source>
        <dbReference type="EMBL" id="RGN03446.1"/>
    </source>
</evidence>
<dbReference type="PANTHER" id="PTHR33375:SF1">
    <property type="entry name" value="CHROMOSOME-PARTITIONING PROTEIN PARB-RELATED"/>
    <property type="match status" value="1"/>
</dbReference>
<reference evidence="3 4" key="1">
    <citation type="submission" date="2018-08" db="EMBL/GenBank/DDBJ databases">
        <title>A genome reference for cultivated species of the human gut microbiota.</title>
        <authorList>
            <person name="Zou Y."/>
            <person name="Xue W."/>
            <person name="Luo G."/>
        </authorList>
    </citation>
    <scope>NUCLEOTIDE SEQUENCE [LARGE SCALE GENOMIC DNA]</scope>
    <source>
        <strain evidence="3 4">OM06-11AA</strain>
    </source>
</reference>